<dbReference type="PROSITE" id="PS50966">
    <property type="entry name" value="ZF_SWIM"/>
    <property type="match status" value="1"/>
</dbReference>
<dbReference type="InterPro" id="IPR011604">
    <property type="entry name" value="PDDEXK-like_dom_sf"/>
</dbReference>
<keyword evidence="4" id="KW-1185">Reference proteome</keyword>
<feature type="domain" description="SWIM-type" evidence="2">
    <location>
        <begin position="163"/>
        <end position="202"/>
    </location>
</feature>
<accession>A0A8W8JRL1</accession>
<evidence type="ECO:0000313" key="3">
    <source>
        <dbReference type="EnsemblMetazoa" id="G19996.1:cds"/>
    </source>
</evidence>
<sequence>MESFDKMTKKQLIEFLKKCRQPTFGNKPELVRRARGAKELGLDLNNDRPSDNLVVSLKDRIITPLGENLPVPSHLTEGWVTDCEHFPDLTENEVYNYLVLSKRTFDSNQQSARRQLKARIFYDEGHVQNIELNLVSQDSSHCIVKCNCLPSIPTKDKNKKPAYRTWVCLSKVTGRVHTAECNCVAGEGGACNHIAALLYGIVDITDKKHTGKIAPTSKACGWIKPRSRNLSPQKAQDMNFKKVKTEKHNSAQASYSVSDKSADLTLPSVQEFKEKLEKINPMAGWLKNFSKIQTAPVFERAIPELHQISFCYKDNVDLFSENCQQHFMQYFESLYISAEECEIINEMTIGQSINPKWKEARHGRLTASDFGKIVRRKSETLPDNLLKYILGYCPTFTNTAVEWGREHEKVAIDSYLLKARELHPPLTYQETGLVVREALPHLGASPDGLVYCPHCNPYHGVIEVKCPYSFKDVHPKEAALSDNFFCYLDENKKLRLKKNHAYYYQVQGEMAITQRKWCHFIVWTNKGLEFETIFYDEELWENVMLPKLNTFFCSAVLPELFSDRVKWGLRL</sequence>
<dbReference type="InterPro" id="IPR011335">
    <property type="entry name" value="Restrct_endonuc-II-like"/>
</dbReference>
<dbReference type="InterPro" id="IPR019080">
    <property type="entry name" value="YqaJ_viral_recombinase"/>
</dbReference>
<dbReference type="Gene3D" id="3.90.320.10">
    <property type="match status" value="1"/>
</dbReference>
<keyword evidence="1" id="KW-0863">Zinc-finger</keyword>
<dbReference type="GO" id="GO:0006281">
    <property type="term" value="P:DNA repair"/>
    <property type="evidence" value="ECO:0007669"/>
    <property type="project" value="UniProtKB-ARBA"/>
</dbReference>
<keyword evidence="1" id="KW-0862">Zinc</keyword>
<dbReference type="SUPFAM" id="SSF52980">
    <property type="entry name" value="Restriction endonuclease-like"/>
    <property type="match status" value="1"/>
</dbReference>
<protein>
    <recommendedName>
        <fullName evidence="2">SWIM-type domain-containing protein</fullName>
    </recommendedName>
</protein>
<proteinExistence type="predicted"/>
<dbReference type="InterPro" id="IPR007527">
    <property type="entry name" value="Znf_SWIM"/>
</dbReference>
<evidence type="ECO:0000313" key="4">
    <source>
        <dbReference type="Proteomes" id="UP000005408"/>
    </source>
</evidence>
<dbReference type="PANTHER" id="PTHR47526">
    <property type="entry name" value="ATP-DEPENDENT DNA HELICASE"/>
    <property type="match status" value="1"/>
</dbReference>
<dbReference type="GO" id="GO:0008270">
    <property type="term" value="F:zinc ion binding"/>
    <property type="evidence" value="ECO:0007669"/>
    <property type="project" value="UniProtKB-KW"/>
</dbReference>
<organism evidence="3 4">
    <name type="scientific">Magallana gigas</name>
    <name type="common">Pacific oyster</name>
    <name type="synonym">Crassostrea gigas</name>
    <dbReference type="NCBI Taxonomy" id="29159"/>
    <lineage>
        <taxon>Eukaryota</taxon>
        <taxon>Metazoa</taxon>
        <taxon>Spiralia</taxon>
        <taxon>Lophotrochozoa</taxon>
        <taxon>Mollusca</taxon>
        <taxon>Bivalvia</taxon>
        <taxon>Autobranchia</taxon>
        <taxon>Pteriomorphia</taxon>
        <taxon>Ostreida</taxon>
        <taxon>Ostreoidea</taxon>
        <taxon>Ostreidae</taxon>
        <taxon>Magallana</taxon>
    </lineage>
</organism>
<dbReference type="CDD" id="cd22343">
    <property type="entry name" value="PDDEXK_lambda_exonuclease-like"/>
    <property type="match status" value="1"/>
</dbReference>
<dbReference type="EnsemblMetazoa" id="G19996.1">
    <property type="protein sequence ID" value="G19996.1:cds"/>
    <property type="gene ID" value="G19996"/>
</dbReference>
<dbReference type="OMA" id="HEINRTI"/>
<dbReference type="Pfam" id="PF09588">
    <property type="entry name" value="YqaJ"/>
    <property type="match status" value="1"/>
</dbReference>
<dbReference type="PANTHER" id="PTHR47526:SF3">
    <property type="entry name" value="PHD-TYPE DOMAIN-CONTAINING PROTEIN"/>
    <property type="match status" value="1"/>
</dbReference>
<evidence type="ECO:0000259" key="2">
    <source>
        <dbReference type="PROSITE" id="PS50966"/>
    </source>
</evidence>
<reference evidence="3" key="1">
    <citation type="submission" date="2022-08" db="UniProtKB">
        <authorList>
            <consortium name="EnsemblMetazoa"/>
        </authorList>
    </citation>
    <scope>IDENTIFICATION</scope>
    <source>
        <strain evidence="3">05x7-T-G4-1.051#20</strain>
    </source>
</reference>
<dbReference type="Proteomes" id="UP000005408">
    <property type="component" value="Unassembled WGS sequence"/>
</dbReference>
<name>A0A8W8JRL1_MAGGI</name>
<dbReference type="OrthoDB" id="6119443at2759"/>
<keyword evidence="1" id="KW-0479">Metal-binding</keyword>
<dbReference type="AlphaFoldDB" id="A0A8W8JRL1"/>
<evidence type="ECO:0000256" key="1">
    <source>
        <dbReference type="PROSITE-ProRule" id="PRU00325"/>
    </source>
</evidence>